<reference evidence="1 2" key="2">
    <citation type="journal article" date="2022" name="Mol. Ecol. Resour.">
        <title>The genomes of chicory, endive, great burdock and yacon provide insights into Asteraceae paleo-polyploidization history and plant inulin production.</title>
        <authorList>
            <person name="Fan W."/>
            <person name="Wang S."/>
            <person name="Wang H."/>
            <person name="Wang A."/>
            <person name="Jiang F."/>
            <person name="Liu H."/>
            <person name="Zhao H."/>
            <person name="Xu D."/>
            <person name="Zhang Y."/>
        </authorList>
    </citation>
    <scope>NUCLEOTIDE SEQUENCE [LARGE SCALE GENOMIC DNA]</scope>
    <source>
        <strain evidence="2">cv. Yunnan</strain>
        <tissue evidence="1">Leaves</tissue>
    </source>
</reference>
<accession>A0ACB9K7J6</accession>
<dbReference type="EMBL" id="CM042018">
    <property type="protein sequence ID" value="KAI3828175.1"/>
    <property type="molecule type" value="Genomic_DNA"/>
</dbReference>
<proteinExistence type="predicted"/>
<dbReference type="Proteomes" id="UP001056120">
    <property type="component" value="Linkage Group LG01"/>
</dbReference>
<evidence type="ECO:0000313" key="2">
    <source>
        <dbReference type="Proteomes" id="UP001056120"/>
    </source>
</evidence>
<organism evidence="1 2">
    <name type="scientific">Smallanthus sonchifolius</name>
    <dbReference type="NCBI Taxonomy" id="185202"/>
    <lineage>
        <taxon>Eukaryota</taxon>
        <taxon>Viridiplantae</taxon>
        <taxon>Streptophyta</taxon>
        <taxon>Embryophyta</taxon>
        <taxon>Tracheophyta</taxon>
        <taxon>Spermatophyta</taxon>
        <taxon>Magnoliopsida</taxon>
        <taxon>eudicotyledons</taxon>
        <taxon>Gunneridae</taxon>
        <taxon>Pentapetalae</taxon>
        <taxon>asterids</taxon>
        <taxon>campanulids</taxon>
        <taxon>Asterales</taxon>
        <taxon>Asteraceae</taxon>
        <taxon>Asteroideae</taxon>
        <taxon>Heliantheae alliance</taxon>
        <taxon>Millerieae</taxon>
        <taxon>Smallanthus</taxon>
    </lineage>
</organism>
<name>A0ACB9K7J6_9ASTR</name>
<protein>
    <submittedName>
        <fullName evidence="1">Uncharacterized protein</fullName>
    </submittedName>
</protein>
<reference evidence="2" key="1">
    <citation type="journal article" date="2022" name="Mol. Ecol. Resour.">
        <title>The genomes of chicory, endive, great burdock and yacon provide insights into Asteraceae palaeo-polyploidization history and plant inulin production.</title>
        <authorList>
            <person name="Fan W."/>
            <person name="Wang S."/>
            <person name="Wang H."/>
            <person name="Wang A."/>
            <person name="Jiang F."/>
            <person name="Liu H."/>
            <person name="Zhao H."/>
            <person name="Xu D."/>
            <person name="Zhang Y."/>
        </authorList>
    </citation>
    <scope>NUCLEOTIDE SEQUENCE [LARGE SCALE GENOMIC DNA]</scope>
    <source>
        <strain evidence="2">cv. Yunnan</strain>
    </source>
</reference>
<evidence type="ECO:0000313" key="1">
    <source>
        <dbReference type="EMBL" id="KAI3828175.1"/>
    </source>
</evidence>
<keyword evidence="2" id="KW-1185">Reference proteome</keyword>
<comment type="caution">
    <text evidence="1">The sequence shown here is derived from an EMBL/GenBank/DDBJ whole genome shotgun (WGS) entry which is preliminary data.</text>
</comment>
<gene>
    <name evidence="1" type="ORF">L1987_02272</name>
</gene>
<sequence>MIRPQTLRLHQIRLILNLRHPPLFHPQNPKPPSIHTKSLIPTSIFRRSISISSQFHHELTNIEDGEEENEKLKKNLRKLELELRRYEKDSTKESNSLEAIFKEAVGLSKKGQNQESEEGNQEKGLKKLSNLFLGGARREESRTECKKVDGLMEMKELSPDMAVFASYLHTKGYFVNANFMPNNKFDGSCFVNSYGRDFLKFAAEEFAKDHREIYKWLPAADLKKVAQFGCPSLGRKNVFSAKAMRFCFGIREETVCNKCALKESCKFANQSVWKKGAKNIDLTVVMRVITLYALPSPFEVPEDVSNAVNRLLKEVVRLSEIES</sequence>